<proteinExistence type="predicted"/>
<evidence type="ECO:0000313" key="2">
    <source>
        <dbReference type="Proteomes" id="UP000281553"/>
    </source>
</evidence>
<reference evidence="1 2" key="1">
    <citation type="submission" date="2018-11" db="EMBL/GenBank/DDBJ databases">
        <authorList>
            <consortium name="Pathogen Informatics"/>
        </authorList>
    </citation>
    <scope>NUCLEOTIDE SEQUENCE [LARGE SCALE GENOMIC DNA]</scope>
</reference>
<name>A0A3P7LY28_DIBLA</name>
<organism evidence="1 2">
    <name type="scientific">Dibothriocephalus latus</name>
    <name type="common">Fish tapeworm</name>
    <name type="synonym">Diphyllobothrium latum</name>
    <dbReference type="NCBI Taxonomy" id="60516"/>
    <lineage>
        <taxon>Eukaryota</taxon>
        <taxon>Metazoa</taxon>
        <taxon>Spiralia</taxon>
        <taxon>Lophotrochozoa</taxon>
        <taxon>Platyhelminthes</taxon>
        <taxon>Cestoda</taxon>
        <taxon>Eucestoda</taxon>
        <taxon>Diphyllobothriidea</taxon>
        <taxon>Diphyllobothriidae</taxon>
        <taxon>Dibothriocephalus</taxon>
    </lineage>
</organism>
<sequence>MMTKTLPAQTAQRLGFEQHEYRPVSFSRSVLTASPGITSNLHPTLQDNRLEGFGVATAATQPSLKELALSTATTTAAA</sequence>
<dbReference type="Proteomes" id="UP000281553">
    <property type="component" value="Unassembled WGS sequence"/>
</dbReference>
<dbReference type="EMBL" id="UYRU01069014">
    <property type="protein sequence ID" value="VDN18270.1"/>
    <property type="molecule type" value="Genomic_DNA"/>
</dbReference>
<feature type="non-terminal residue" evidence="1">
    <location>
        <position position="78"/>
    </location>
</feature>
<evidence type="ECO:0000313" key="1">
    <source>
        <dbReference type="EMBL" id="VDN18270.1"/>
    </source>
</evidence>
<accession>A0A3P7LY28</accession>
<gene>
    <name evidence="1" type="ORF">DILT_LOCUS13142</name>
</gene>
<protein>
    <submittedName>
        <fullName evidence="1">Uncharacterized protein</fullName>
    </submittedName>
</protein>
<keyword evidence="2" id="KW-1185">Reference proteome</keyword>
<dbReference type="AlphaFoldDB" id="A0A3P7LY28"/>